<dbReference type="Proteomes" id="UP001016761">
    <property type="component" value="Unassembled WGS sequence"/>
</dbReference>
<dbReference type="InterPro" id="IPR045396">
    <property type="entry name" value="DUF6517"/>
</dbReference>
<proteinExistence type="predicted"/>
<comment type="caution">
    <text evidence="1">The sequence shown here is derived from an EMBL/GenBank/DDBJ whole genome shotgun (WGS) entry which is preliminary data.</text>
</comment>
<evidence type="ECO:0008006" key="3">
    <source>
        <dbReference type="Google" id="ProtNLM"/>
    </source>
</evidence>
<name>A0ABX2LE00_9EURY</name>
<sequence length="233" mass="24898">MNRRRFVAAAAAGAVGVSAGCLSDLIDDATTFEASPIRVSEDAAGEAGYEYQGTEELVEEREFAGESVEVTNYITEYTRTIELPLDAFGSDTKAGVFALVSTPQVSVAGEEFNPVGEMSKAELVDYLQGQYEGLEVGDNIGGRAITKDEIDGLDAAVRFDTWEGAATLQGETEVDVYVDVARAEHGGDHVVVVAVYPDDENVPMESEQDRADTMTAGIQHGDDVDVELEDGDE</sequence>
<accession>A0ABX2LE00</accession>
<reference evidence="1 2" key="1">
    <citation type="submission" date="2020-06" db="EMBL/GenBank/DDBJ databases">
        <title>Haloterrigena sp. nov., an extremely halophilic archaeon isolated from a saline sediment.</title>
        <authorList>
            <person name="Liu B.-B."/>
        </authorList>
    </citation>
    <scope>NUCLEOTIDE SEQUENCE [LARGE SCALE GENOMIC DNA]</scope>
    <source>
        <strain evidence="1 2">SYSU A558-1</strain>
    </source>
</reference>
<keyword evidence="2" id="KW-1185">Reference proteome</keyword>
<dbReference type="EMBL" id="JABUQZ010000001">
    <property type="protein sequence ID" value="NUC72066.1"/>
    <property type="molecule type" value="Genomic_DNA"/>
</dbReference>
<organism evidence="1 2">
    <name type="scientific">Haloterrigena gelatinilytica</name>
    <dbReference type="NCBI Taxonomy" id="2741724"/>
    <lineage>
        <taxon>Archaea</taxon>
        <taxon>Methanobacteriati</taxon>
        <taxon>Methanobacteriota</taxon>
        <taxon>Stenosarchaea group</taxon>
        <taxon>Halobacteria</taxon>
        <taxon>Halobacteriales</taxon>
        <taxon>Natrialbaceae</taxon>
        <taxon>Haloterrigena</taxon>
    </lineage>
</organism>
<evidence type="ECO:0000313" key="1">
    <source>
        <dbReference type="EMBL" id="NUC72066.1"/>
    </source>
</evidence>
<evidence type="ECO:0000313" key="2">
    <source>
        <dbReference type="Proteomes" id="UP001016761"/>
    </source>
</evidence>
<protein>
    <recommendedName>
        <fullName evidence="3">Tat (Twin-arginine translocation) pathway signal sequence</fullName>
    </recommendedName>
</protein>
<gene>
    <name evidence="1" type="ORF">HTZ84_07050</name>
</gene>
<dbReference type="PROSITE" id="PS51257">
    <property type="entry name" value="PROKAR_LIPOPROTEIN"/>
    <property type="match status" value="1"/>
</dbReference>
<dbReference type="RefSeq" id="WP_174680023.1">
    <property type="nucleotide sequence ID" value="NZ_JABUQZ010000001.1"/>
</dbReference>
<dbReference type="Pfam" id="PF20127">
    <property type="entry name" value="DUF6517"/>
    <property type="match status" value="1"/>
</dbReference>